<comment type="subcellular location">
    <subcellularLocation>
        <location evidence="1">Cytoplasm</location>
        <location evidence="1">Cytoskeleton</location>
        <location evidence="1">Cilium basal body</location>
    </subcellularLocation>
</comment>
<dbReference type="Proteomes" id="UP000694408">
    <property type="component" value="Unplaced"/>
</dbReference>
<dbReference type="SUPFAM" id="SSF52540">
    <property type="entry name" value="P-loop containing nucleoside triphosphate hydrolases"/>
    <property type="match status" value="1"/>
</dbReference>
<dbReference type="GO" id="GO:0005525">
    <property type="term" value="F:GTP binding"/>
    <property type="evidence" value="ECO:0007669"/>
    <property type="project" value="UniProtKB-KW"/>
</dbReference>
<evidence type="ECO:0000256" key="3">
    <source>
        <dbReference type="ARBA" id="ARBA00021423"/>
    </source>
</evidence>
<dbReference type="InterPro" id="IPR039677">
    <property type="entry name" value="RSG1"/>
</dbReference>
<proteinExistence type="inferred from homology"/>
<keyword evidence="13" id="KW-0966">Cell projection</keyword>
<keyword evidence="9" id="KW-0653">Protein transport</keyword>
<dbReference type="Ensembl" id="ENSJHYT00000020956.1">
    <property type="protein sequence ID" value="ENSJHYP00000017343.1"/>
    <property type="gene ID" value="ENSJHYG00000013259.1"/>
</dbReference>
<keyword evidence="4" id="KW-0813">Transport</keyword>
<evidence type="ECO:0000256" key="4">
    <source>
        <dbReference type="ARBA" id="ARBA00022448"/>
    </source>
</evidence>
<evidence type="ECO:0000256" key="13">
    <source>
        <dbReference type="ARBA" id="ARBA00023273"/>
    </source>
</evidence>
<dbReference type="GO" id="GO:0003924">
    <property type="term" value="F:GTPase activity"/>
    <property type="evidence" value="ECO:0007669"/>
    <property type="project" value="InterPro"/>
</dbReference>
<evidence type="ECO:0000256" key="1">
    <source>
        <dbReference type="ARBA" id="ARBA00004120"/>
    </source>
</evidence>
<evidence type="ECO:0000313" key="16">
    <source>
        <dbReference type="Proteomes" id="UP000694408"/>
    </source>
</evidence>
<keyword evidence="10" id="KW-0969">Cilium</keyword>
<evidence type="ECO:0000256" key="9">
    <source>
        <dbReference type="ARBA" id="ARBA00022927"/>
    </source>
</evidence>
<dbReference type="InterPro" id="IPR027417">
    <property type="entry name" value="P-loop_NTPase"/>
</dbReference>
<keyword evidence="11" id="KW-0342">GTP-binding</keyword>
<protein>
    <recommendedName>
        <fullName evidence="3">Ciliogenesis and planar polarity effector 2</fullName>
    </recommendedName>
    <alternativeName>
        <fullName evidence="14">REM2- and Rab-like small GTPase 1</fullName>
    </alternativeName>
</protein>
<keyword evidence="16" id="KW-1185">Reference proteome</keyword>
<sequence>MEGAQAPHRGVSGTPWVVLGRMLGHGGCFRDPMEDLGALGRVPGPWGGVRRSPQSCTCSDPMGEGGLFAVPQVWGPMAEQDWALEPGWLLSPAGRPYLDSIVHKNQRRVFGLLERPALPPALAVPTVTYKLFLAGRSGVGKTALVAWLGGTPAPPAHHETLGIEATMRPWVRLGGSGGDSPAVPAGIEATTLFWPAKPRGSGRPVLFQLHLWDCGDGALKKFEHLLPACKEEADAALFLFSFTDRASFEELPALMGRVLGPGDRHLVRVVVGTKFDLAPHTAVTEGDVRAFEGSQGLRVLRAGGAAGLARVGPVLDALVEELWRRDQVTAGVTPGDTGDTPT</sequence>
<keyword evidence="8" id="KW-0970">Cilium biogenesis/degradation</keyword>
<accession>A0A8C5JEV8</accession>
<name>A0A8C5JEV8_JUNHY</name>
<reference evidence="15" key="1">
    <citation type="submission" date="2025-08" db="UniProtKB">
        <authorList>
            <consortium name="Ensembl"/>
        </authorList>
    </citation>
    <scope>IDENTIFICATION</scope>
</reference>
<evidence type="ECO:0000256" key="2">
    <source>
        <dbReference type="ARBA" id="ARBA00006270"/>
    </source>
</evidence>
<evidence type="ECO:0000313" key="15">
    <source>
        <dbReference type="Ensembl" id="ENSJHYP00000017343.1"/>
    </source>
</evidence>
<keyword evidence="7" id="KW-0547">Nucleotide-binding</keyword>
<evidence type="ECO:0000256" key="12">
    <source>
        <dbReference type="ARBA" id="ARBA00023212"/>
    </source>
</evidence>
<dbReference type="Gene3D" id="3.40.50.300">
    <property type="entry name" value="P-loop containing nucleotide triphosphate hydrolases"/>
    <property type="match status" value="1"/>
</dbReference>
<evidence type="ECO:0000256" key="8">
    <source>
        <dbReference type="ARBA" id="ARBA00022794"/>
    </source>
</evidence>
<evidence type="ECO:0000256" key="11">
    <source>
        <dbReference type="ARBA" id="ARBA00023134"/>
    </source>
</evidence>
<dbReference type="Pfam" id="PF00071">
    <property type="entry name" value="Ras"/>
    <property type="match status" value="1"/>
</dbReference>
<dbReference type="AlphaFoldDB" id="A0A8C5JEV8"/>
<comment type="similarity">
    <text evidence="2">Belongs to the small GTPase superfamily. Rab family.</text>
</comment>
<evidence type="ECO:0000256" key="7">
    <source>
        <dbReference type="ARBA" id="ARBA00022741"/>
    </source>
</evidence>
<reference evidence="15" key="2">
    <citation type="submission" date="2025-09" db="UniProtKB">
        <authorList>
            <consortium name="Ensembl"/>
        </authorList>
    </citation>
    <scope>IDENTIFICATION</scope>
</reference>
<keyword evidence="12" id="KW-0206">Cytoskeleton</keyword>
<evidence type="ECO:0000256" key="6">
    <source>
        <dbReference type="ARBA" id="ARBA00022490"/>
    </source>
</evidence>
<dbReference type="GO" id="GO:0006887">
    <property type="term" value="P:exocytosis"/>
    <property type="evidence" value="ECO:0007669"/>
    <property type="project" value="UniProtKB-KW"/>
</dbReference>
<dbReference type="PANTHER" id="PTHR14983">
    <property type="entry name" value="CILIOGENESIS AND PLANAR POLARITY EFFECTOR 2"/>
    <property type="match status" value="1"/>
</dbReference>
<evidence type="ECO:0000256" key="5">
    <source>
        <dbReference type="ARBA" id="ARBA00022483"/>
    </source>
</evidence>
<dbReference type="PANTHER" id="PTHR14983:SF1">
    <property type="entry name" value="CILIOGENESIS AND PLANAR POLARITY EFFECTOR 2"/>
    <property type="match status" value="1"/>
</dbReference>
<dbReference type="GO" id="GO:0030030">
    <property type="term" value="P:cell projection organization"/>
    <property type="evidence" value="ECO:0007669"/>
    <property type="project" value="UniProtKB-KW"/>
</dbReference>
<evidence type="ECO:0000256" key="10">
    <source>
        <dbReference type="ARBA" id="ARBA00023069"/>
    </source>
</evidence>
<dbReference type="GO" id="GO:0015031">
    <property type="term" value="P:protein transport"/>
    <property type="evidence" value="ECO:0007669"/>
    <property type="project" value="UniProtKB-KW"/>
</dbReference>
<dbReference type="InterPro" id="IPR001806">
    <property type="entry name" value="Small_GTPase"/>
</dbReference>
<dbReference type="CDD" id="cd00882">
    <property type="entry name" value="Ras_like_GTPase"/>
    <property type="match status" value="1"/>
</dbReference>
<keyword evidence="6" id="KW-0963">Cytoplasm</keyword>
<organism evidence="15 16">
    <name type="scientific">Junco hyemalis</name>
    <name type="common">Dark-eyed junco</name>
    <dbReference type="NCBI Taxonomy" id="40217"/>
    <lineage>
        <taxon>Eukaryota</taxon>
        <taxon>Metazoa</taxon>
        <taxon>Chordata</taxon>
        <taxon>Craniata</taxon>
        <taxon>Vertebrata</taxon>
        <taxon>Euteleostomi</taxon>
        <taxon>Archelosauria</taxon>
        <taxon>Archosauria</taxon>
        <taxon>Dinosauria</taxon>
        <taxon>Saurischia</taxon>
        <taxon>Theropoda</taxon>
        <taxon>Coelurosauria</taxon>
        <taxon>Aves</taxon>
        <taxon>Neognathae</taxon>
        <taxon>Neoaves</taxon>
        <taxon>Telluraves</taxon>
        <taxon>Australaves</taxon>
        <taxon>Passeriformes</taxon>
        <taxon>Passerellidae</taxon>
        <taxon>Junco</taxon>
    </lineage>
</organism>
<keyword evidence="5" id="KW-0268">Exocytosis</keyword>
<evidence type="ECO:0000256" key="14">
    <source>
        <dbReference type="ARBA" id="ARBA00030243"/>
    </source>
</evidence>